<evidence type="ECO:0000313" key="3">
    <source>
        <dbReference type="Proteomes" id="UP000714275"/>
    </source>
</evidence>
<dbReference type="EMBL" id="JABBWD010000042">
    <property type="protein sequence ID" value="KAG1774385.1"/>
    <property type="molecule type" value="Genomic_DNA"/>
</dbReference>
<dbReference type="OrthoDB" id="2998253at2759"/>
<reference evidence="2" key="1">
    <citation type="journal article" date="2020" name="New Phytol.">
        <title>Comparative genomics reveals dynamic genome evolution in host specialist ectomycorrhizal fungi.</title>
        <authorList>
            <person name="Lofgren L.A."/>
            <person name="Nguyen N.H."/>
            <person name="Vilgalys R."/>
            <person name="Ruytinx J."/>
            <person name="Liao H.L."/>
            <person name="Branco S."/>
            <person name="Kuo A."/>
            <person name="LaButti K."/>
            <person name="Lipzen A."/>
            <person name="Andreopoulos W."/>
            <person name="Pangilinan J."/>
            <person name="Riley R."/>
            <person name="Hundley H."/>
            <person name="Na H."/>
            <person name="Barry K."/>
            <person name="Grigoriev I.V."/>
            <person name="Stajich J.E."/>
            <person name="Kennedy P.G."/>
        </authorList>
    </citation>
    <scope>NUCLEOTIDE SEQUENCE</scope>
    <source>
        <strain evidence="2">DOB743</strain>
    </source>
</reference>
<comment type="caution">
    <text evidence="2">The sequence shown here is derived from an EMBL/GenBank/DDBJ whole genome shotgun (WGS) entry which is preliminary data.</text>
</comment>
<dbReference type="AlphaFoldDB" id="A0A9P6ZPF5"/>
<evidence type="ECO:0000259" key="1">
    <source>
        <dbReference type="Pfam" id="PF12937"/>
    </source>
</evidence>
<keyword evidence="3" id="KW-1185">Reference proteome</keyword>
<organism evidence="2 3">
    <name type="scientific">Suillus placidus</name>
    <dbReference type="NCBI Taxonomy" id="48579"/>
    <lineage>
        <taxon>Eukaryota</taxon>
        <taxon>Fungi</taxon>
        <taxon>Dikarya</taxon>
        <taxon>Basidiomycota</taxon>
        <taxon>Agaricomycotina</taxon>
        <taxon>Agaricomycetes</taxon>
        <taxon>Agaricomycetidae</taxon>
        <taxon>Boletales</taxon>
        <taxon>Suillineae</taxon>
        <taxon>Suillaceae</taxon>
        <taxon>Suillus</taxon>
    </lineage>
</organism>
<proteinExistence type="predicted"/>
<feature type="domain" description="F-box" evidence="1">
    <location>
        <begin position="2"/>
        <end position="53"/>
    </location>
</feature>
<gene>
    <name evidence="2" type="ORF">EV702DRAFT_930338</name>
</gene>
<protein>
    <recommendedName>
        <fullName evidence="1">F-box domain-containing protein</fullName>
    </recommendedName>
</protein>
<dbReference type="Pfam" id="PF12937">
    <property type="entry name" value="F-box-like"/>
    <property type="match status" value="1"/>
</dbReference>
<name>A0A9P6ZPF5_9AGAM</name>
<feature type="non-terminal residue" evidence="2">
    <location>
        <position position="84"/>
    </location>
</feature>
<dbReference type="Gene3D" id="1.20.1280.50">
    <property type="match status" value="1"/>
</dbReference>
<sequence length="84" mass="9946">FPTEVLSHIFVYCLPEDECLSPASRLALILLTRICRRWKEVIVGMPSLWCSLRLEVEHDDWQRRVFCYEAWLKRTLGRPLSLAL</sequence>
<feature type="non-terminal residue" evidence="2">
    <location>
        <position position="1"/>
    </location>
</feature>
<dbReference type="Proteomes" id="UP000714275">
    <property type="component" value="Unassembled WGS sequence"/>
</dbReference>
<evidence type="ECO:0000313" key="2">
    <source>
        <dbReference type="EMBL" id="KAG1774385.1"/>
    </source>
</evidence>
<accession>A0A9P6ZPF5</accession>
<dbReference type="InterPro" id="IPR001810">
    <property type="entry name" value="F-box_dom"/>
</dbReference>